<feature type="compositionally biased region" description="Low complexity" evidence="1">
    <location>
        <begin position="459"/>
        <end position="469"/>
    </location>
</feature>
<gene>
    <name evidence="3" type="ORF">GSY69_02415</name>
</gene>
<reference evidence="3 4" key="1">
    <citation type="submission" date="2020-01" db="EMBL/GenBank/DDBJ databases">
        <authorList>
            <person name="Deng T."/>
        </authorList>
    </citation>
    <scope>NUCLEOTIDE SEQUENCE [LARGE SCALE GENOMIC DNA]</scope>
    <source>
        <strain evidence="3 4">5221</strain>
    </source>
</reference>
<evidence type="ECO:0000313" key="4">
    <source>
        <dbReference type="Proteomes" id="UP000469215"/>
    </source>
</evidence>
<dbReference type="Gene3D" id="1.10.30.50">
    <property type="match status" value="1"/>
</dbReference>
<dbReference type="EMBL" id="WWEQ01000006">
    <property type="protein sequence ID" value="MYM18863.1"/>
    <property type="molecule type" value="Genomic_DNA"/>
</dbReference>
<dbReference type="SMART" id="SM00507">
    <property type="entry name" value="HNHc"/>
    <property type="match status" value="1"/>
</dbReference>
<dbReference type="AlphaFoldDB" id="A0A6N9H4K7"/>
<proteinExistence type="predicted"/>
<accession>A0A6N9H4K7</accession>
<keyword evidence="4" id="KW-1185">Reference proteome</keyword>
<name>A0A6N9H4K7_9MICO</name>
<sequence length="508" mass="54554">MWITLAAGLDVTIPRAHALAASAFAATVTMPALLAQAQRGRIGFARLDYAAGRAAQLADTLRPEFDERVTALNVELEWKQWKRAVDEIFALLQPPADARDEAVKNRRVRRWSNGDGTACLLYTGPTAEIAAAYQRLTAWARAIALSHAGLFVDPQTGRRLSSAALFLDERTIDQTRFDLGLNGIPQLPLTVLDPSGAQRDMVVRMPTSADWLRKQASVCVTVPFLSLLGDSSLPGRLDDCSPVSAEDARLIAAHAPSLRRLLTDPATGTVLEAVARTYAFPQALKTAVMAKWAWCTVPGCPRRASTADIDHIVPFNRDDPARGGPTALHNLHPLCRRHHLLKTNRQFAVERDDAMRGGGVRWTFPSPLVGPVAAPGSPIDTEHARQVAALRAYASESPEDTEDCSGGAGPAAAGSIAEWHRVDMVSGARLASDGSPARPEGEPPVCTGPHPDFPLSAEPAAYARVLRARPPVRPGGPVSGEERWAGAEDRATGSRPASRWASDDPPPF</sequence>
<dbReference type="InterPro" id="IPR003615">
    <property type="entry name" value="HNH_nuc"/>
</dbReference>
<evidence type="ECO:0000259" key="2">
    <source>
        <dbReference type="SMART" id="SM00507"/>
    </source>
</evidence>
<evidence type="ECO:0000313" key="3">
    <source>
        <dbReference type="EMBL" id="MYM18863.1"/>
    </source>
</evidence>
<feature type="compositionally biased region" description="Basic and acidic residues" evidence="1">
    <location>
        <begin position="480"/>
        <end position="492"/>
    </location>
</feature>
<comment type="caution">
    <text evidence="3">The sequence shown here is derived from an EMBL/GenBank/DDBJ whole genome shotgun (WGS) entry which is preliminary data.</text>
</comment>
<evidence type="ECO:0000256" key="1">
    <source>
        <dbReference type="SAM" id="MobiDB-lite"/>
    </source>
</evidence>
<feature type="domain" description="HNH nuclease" evidence="2">
    <location>
        <begin position="283"/>
        <end position="340"/>
    </location>
</feature>
<dbReference type="CDD" id="cd00085">
    <property type="entry name" value="HNHc"/>
    <property type="match status" value="1"/>
</dbReference>
<organism evidence="3 4">
    <name type="scientific">Brevibacterium rongguiense</name>
    <dbReference type="NCBI Taxonomy" id="2695267"/>
    <lineage>
        <taxon>Bacteria</taxon>
        <taxon>Bacillati</taxon>
        <taxon>Actinomycetota</taxon>
        <taxon>Actinomycetes</taxon>
        <taxon>Micrococcales</taxon>
        <taxon>Brevibacteriaceae</taxon>
        <taxon>Brevibacterium</taxon>
    </lineage>
</organism>
<dbReference type="Proteomes" id="UP000469215">
    <property type="component" value="Unassembled WGS sequence"/>
</dbReference>
<protein>
    <recommendedName>
        <fullName evidence="2">HNH nuclease domain-containing protein</fullName>
    </recommendedName>
</protein>
<feature type="region of interest" description="Disordered" evidence="1">
    <location>
        <begin position="429"/>
        <end position="508"/>
    </location>
</feature>